<evidence type="ECO:0000256" key="8">
    <source>
        <dbReference type="ARBA" id="ARBA00022989"/>
    </source>
</evidence>
<dbReference type="GO" id="GO:0015078">
    <property type="term" value="F:proton transmembrane transporter activity"/>
    <property type="evidence" value="ECO:0007669"/>
    <property type="project" value="InterPro"/>
</dbReference>
<reference evidence="16" key="4">
    <citation type="submission" date="2025-04" db="UniProtKB">
        <authorList>
            <consortium name="RefSeq"/>
        </authorList>
    </citation>
    <scope>IDENTIFICATION</scope>
</reference>
<reference evidence="15 16" key="2">
    <citation type="submission" date="2016-08" db="EMBL/GenBank/DDBJ databases">
        <authorList>
            <consortium name="NCBI Genome Project"/>
        </authorList>
    </citation>
    <scope>NUCLEOTIDE SEQUENCE [LARGE SCALE GENOMIC DNA]</scope>
</reference>
<evidence type="ECO:0000256" key="9">
    <source>
        <dbReference type="ARBA" id="ARBA00023065"/>
    </source>
</evidence>
<evidence type="ECO:0000256" key="5">
    <source>
        <dbReference type="ARBA" id="ARBA00022547"/>
    </source>
</evidence>
<evidence type="ECO:0000256" key="6">
    <source>
        <dbReference type="ARBA" id="ARBA00022692"/>
    </source>
</evidence>
<evidence type="ECO:0000256" key="12">
    <source>
        <dbReference type="RuleBase" id="RU003661"/>
    </source>
</evidence>
<comment type="subcellular location">
    <subcellularLocation>
        <location evidence="1 12">Mitochondrion membrane</location>
        <topology evidence="1 12">Single-pass membrane protein</topology>
    </subcellularLocation>
</comment>
<evidence type="ECO:0000256" key="13">
    <source>
        <dbReference type="SAM" id="Phobius"/>
    </source>
</evidence>
<feature type="transmembrane region" description="Helical" evidence="13">
    <location>
        <begin position="6"/>
        <end position="29"/>
    </location>
</feature>
<evidence type="ECO:0000256" key="7">
    <source>
        <dbReference type="ARBA" id="ARBA00022781"/>
    </source>
</evidence>
<dbReference type="GO" id="GO:0015986">
    <property type="term" value="P:proton motive force-driven ATP synthesis"/>
    <property type="evidence" value="ECO:0007669"/>
    <property type="project" value="InterPro"/>
</dbReference>
<evidence type="ECO:0000256" key="11">
    <source>
        <dbReference type="ARBA" id="ARBA00023136"/>
    </source>
</evidence>
<dbReference type="CTD" id="4509"/>
<dbReference type="InterPro" id="IPR001421">
    <property type="entry name" value="ATP8_metazoa"/>
</dbReference>
<proteinExistence type="inferred from homology"/>
<keyword evidence="5 12" id="KW-0138">CF(0)</keyword>
<evidence type="ECO:0000256" key="2">
    <source>
        <dbReference type="ARBA" id="ARBA00008892"/>
    </source>
</evidence>
<evidence type="ECO:0000313" key="16">
    <source>
        <dbReference type="RefSeq" id="YP_009270988.1"/>
    </source>
</evidence>
<keyword evidence="4 12" id="KW-0813">Transport</keyword>
<keyword evidence="11 13" id="KW-0472">Membrane</keyword>
<evidence type="ECO:0000313" key="15">
    <source>
        <dbReference type="Proteomes" id="UP000192223"/>
    </source>
</evidence>
<keyword evidence="6 12" id="KW-0812">Transmembrane</keyword>
<accession>A0A1B0VF88</accession>
<dbReference type="Proteomes" id="UP000192223">
    <property type="component" value="Mitochondrion MT"/>
</dbReference>
<keyword evidence="8 13" id="KW-1133">Transmembrane helix</keyword>
<keyword evidence="7 12" id="KW-0375">Hydrogen ion transport</keyword>
<keyword evidence="10 12" id="KW-0496">Mitochondrion</keyword>
<gene>
    <name evidence="14 16" type="primary">ATP8</name>
    <name evidence="16" type="ORF">BFS69_gp04</name>
</gene>
<evidence type="ECO:0000256" key="4">
    <source>
        <dbReference type="ARBA" id="ARBA00022448"/>
    </source>
</evidence>
<comment type="similarity">
    <text evidence="2 12">Belongs to the ATPase protein 8 family.</text>
</comment>
<dbReference type="GO" id="GO:0045259">
    <property type="term" value="C:proton-transporting ATP synthase complex"/>
    <property type="evidence" value="ECO:0007669"/>
    <property type="project" value="UniProtKB-KW"/>
</dbReference>
<keyword evidence="9 12" id="KW-0406">Ion transport</keyword>
<evidence type="ECO:0000256" key="1">
    <source>
        <dbReference type="ARBA" id="ARBA00004304"/>
    </source>
</evidence>
<name>A0A1B0VF88_AGRPL</name>
<dbReference type="GeneID" id="28479675"/>
<organism evidence="14">
    <name type="scientific">Agrilus planipennis</name>
    <name type="common">Emerald ash borer</name>
    <name type="synonym">Agrilus marcopoli</name>
    <dbReference type="NCBI Taxonomy" id="224129"/>
    <lineage>
        <taxon>Eukaryota</taxon>
        <taxon>Metazoa</taxon>
        <taxon>Ecdysozoa</taxon>
        <taxon>Arthropoda</taxon>
        <taxon>Hexapoda</taxon>
        <taxon>Insecta</taxon>
        <taxon>Pterygota</taxon>
        <taxon>Neoptera</taxon>
        <taxon>Endopterygota</taxon>
        <taxon>Coleoptera</taxon>
        <taxon>Polyphaga</taxon>
        <taxon>Elateriformia</taxon>
        <taxon>Buprestoidea</taxon>
        <taxon>Buprestidae</taxon>
        <taxon>Agrilinae</taxon>
        <taxon>Agrilus</taxon>
    </lineage>
</organism>
<dbReference type="AlphaFoldDB" id="A0A1B0VF88"/>
<dbReference type="GO" id="GO:0031966">
    <property type="term" value="C:mitochondrial membrane"/>
    <property type="evidence" value="ECO:0007669"/>
    <property type="project" value="UniProtKB-SubCell"/>
</dbReference>
<reference evidence="15" key="3">
    <citation type="submission" date="2024-11" db="UniProtKB">
        <authorList>
            <consortium name="RefSeq"/>
        </authorList>
    </citation>
    <scope>NUCLEOTIDE SEQUENCE [LARGE SCALE GENOMIC DNA]</scope>
</reference>
<dbReference type="KEGG" id="apln:28479675"/>
<evidence type="ECO:0000313" key="14">
    <source>
        <dbReference type="EMBL" id="AMV73988.1"/>
    </source>
</evidence>
<comment type="subunit">
    <text evidence="3">F-type ATPases have 2 components, CF(1) - the catalytic core - and CF(0) - the membrane proton channel.</text>
</comment>
<dbReference type="Pfam" id="PF00895">
    <property type="entry name" value="ATP-synt_8"/>
    <property type="match status" value="1"/>
</dbReference>
<geneLocation type="mitochondrion" evidence="14 16"/>
<evidence type="ECO:0000256" key="3">
    <source>
        <dbReference type="ARBA" id="ARBA00011291"/>
    </source>
</evidence>
<evidence type="ECO:0000256" key="10">
    <source>
        <dbReference type="ARBA" id="ARBA00023128"/>
    </source>
</evidence>
<keyword evidence="15" id="KW-1185">Reference proteome</keyword>
<dbReference type="EMBL" id="KT363854">
    <property type="protein sequence ID" value="AMV73988.1"/>
    <property type="molecule type" value="Genomic_DNA"/>
</dbReference>
<sequence length="52" mass="6162">MPQMSPLSWLALFLVFSVTFVIFSIMNYYSMNYSASTNSKMKTQLKKINWSW</sequence>
<protein>
    <recommendedName>
        <fullName evidence="12">ATP synthase complex subunit 8</fullName>
    </recommendedName>
</protein>
<dbReference type="OrthoDB" id="7721627at2759"/>
<reference evidence="14 15" key="1">
    <citation type="submission" date="2015-08" db="EMBL/GenBank/DDBJ databases">
        <title>The complete mitogenome of the Emerald Ash Borer (EAB), Agrilus planipennis (Insecta: Coleoptera: Buprestidae).</title>
        <authorList>
            <person name="Duan J."/>
            <person name="Quan G."/>
            <person name="Mittapalli O."/>
            <person name="Cusson M."/>
            <person name="Krell P.J."/>
            <person name="Doucet D."/>
        </authorList>
    </citation>
    <scope>NUCLEOTIDE SEQUENCE</scope>
</reference>
<dbReference type="RefSeq" id="YP_009270988.1">
    <property type="nucleotide sequence ID" value="NC_030758.1"/>
</dbReference>